<dbReference type="SUPFAM" id="SSF52317">
    <property type="entry name" value="Class I glutamine amidotransferase-like"/>
    <property type="match status" value="1"/>
</dbReference>
<proteinExistence type="predicted"/>
<protein>
    <recommendedName>
        <fullName evidence="3">ES1 protein homolog, mitochondrial</fullName>
    </recommendedName>
</protein>
<organism evidence="1 2">
    <name type="scientific">Ladona fulva</name>
    <name type="common">Scarce chaser dragonfly</name>
    <name type="synonym">Libellula fulva</name>
    <dbReference type="NCBI Taxonomy" id="123851"/>
    <lineage>
        <taxon>Eukaryota</taxon>
        <taxon>Metazoa</taxon>
        <taxon>Ecdysozoa</taxon>
        <taxon>Arthropoda</taxon>
        <taxon>Hexapoda</taxon>
        <taxon>Insecta</taxon>
        <taxon>Pterygota</taxon>
        <taxon>Palaeoptera</taxon>
        <taxon>Odonata</taxon>
        <taxon>Epiprocta</taxon>
        <taxon>Anisoptera</taxon>
        <taxon>Libelluloidea</taxon>
        <taxon>Libellulidae</taxon>
        <taxon>Ladona</taxon>
    </lineage>
</organism>
<dbReference type="OrthoDB" id="543156at2759"/>
<dbReference type="EMBL" id="KZ308500">
    <property type="protein sequence ID" value="KAG8230644.1"/>
    <property type="molecule type" value="Genomic_DNA"/>
</dbReference>
<dbReference type="AlphaFoldDB" id="A0A8K0P4I5"/>
<comment type="caution">
    <text evidence="1">The sequence shown here is derived from an EMBL/GenBank/DDBJ whole genome shotgun (WGS) entry which is preliminary data.</text>
</comment>
<gene>
    <name evidence="1" type="ORF">J437_LFUL010661</name>
</gene>
<keyword evidence="2" id="KW-1185">Reference proteome</keyword>
<dbReference type="Proteomes" id="UP000792457">
    <property type="component" value="Unassembled WGS sequence"/>
</dbReference>
<name>A0A8K0P4I5_LADFU</name>
<dbReference type="InterPro" id="IPR029062">
    <property type="entry name" value="Class_I_gatase-like"/>
</dbReference>
<reference evidence="1" key="1">
    <citation type="submission" date="2013-04" db="EMBL/GenBank/DDBJ databases">
        <authorList>
            <person name="Qu J."/>
            <person name="Murali S.C."/>
            <person name="Bandaranaike D."/>
            <person name="Bellair M."/>
            <person name="Blankenburg K."/>
            <person name="Chao H."/>
            <person name="Dinh H."/>
            <person name="Doddapaneni H."/>
            <person name="Downs B."/>
            <person name="Dugan-Rocha S."/>
            <person name="Elkadiri S."/>
            <person name="Gnanaolivu R.D."/>
            <person name="Hernandez B."/>
            <person name="Javaid M."/>
            <person name="Jayaseelan J.C."/>
            <person name="Lee S."/>
            <person name="Li M."/>
            <person name="Ming W."/>
            <person name="Munidasa M."/>
            <person name="Muniz J."/>
            <person name="Nguyen L."/>
            <person name="Ongeri F."/>
            <person name="Osuji N."/>
            <person name="Pu L.-L."/>
            <person name="Puazo M."/>
            <person name="Qu C."/>
            <person name="Quiroz J."/>
            <person name="Raj R."/>
            <person name="Weissenberger G."/>
            <person name="Xin Y."/>
            <person name="Zou X."/>
            <person name="Han Y."/>
            <person name="Richards S."/>
            <person name="Worley K."/>
            <person name="Muzny D."/>
            <person name="Gibbs R."/>
        </authorList>
    </citation>
    <scope>NUCLEOTIDE SEQUENCE</scope>
    <source>
        <strain evidence="1">Sampled in the wild</strain>
    </source>
</reference>
<dbReference type="GO" id="GO:0005739">
    <property type="term" value="C:mitochondrion"/>
    <property type="evidence" value="ECO:0007669"/>
    <property type="project" value="TreeGrafter"/>
</dbReference>
<dbReference type="Gene3D" id="3.40.50.880">
    <property type="match status" value="1"/>
</dbReference>
<evidence type="ECO:0000313" key="1">
    <source>
        <dbReference type="EMBL" id="KAG8230644.1"/>
    </source>
</evidence>
<dbReference type="PANTHER" id="PTHR10224:SF17">
    <property type="entry name" value="DJ-1_PFPI DOMAIN-CONTAINING PROTEIN"/>
    <property type="match status" value="1"/>
</dbReference>
<dbReference type="NCBIfam" id="NF008747">
    <property type="entry name" value="PRK11780.1"/>
    <property type="match status" value="1"/>
</dbReference>
<reference evidence="1" key="2">
    <citation type="submission" date="2017-10" db="EMBL/GenBank/DDBJ databases">
        <title>Ladona fulva Genome sequencing and assembly.</title>
        <authorList>
            <person name="Murali S."/>
            <person name="Richards S."/>
            <person name="Bandaranaike D."/>
            <person name="Bellair M."/>
            <person name="Blankenburg K."/>
            <person name="Chao H."/>
            <person name="Dinh H."/>
            <person name="Doddapaneni H."/>
            <person name="Dugan-Rocha S."/>
            <person name="Elkadiri S."/>
            <person name="Gnanaolivu R."/>
            <person name="Hernandez B."/>
            <person name="Skinner E."/>
            <person name="Javaid M."/>
            <person name="Lee S."/>
            <person name="Li M."/>
            <person name="Ming W."/>
            <person name="Munidasa M."/>
            <person name="Muniz J."/>
            <person name="Nguyen L."/>
            <person name="Hughes D."/>
            <person name="Osuji N."/>
            <person name="Pu L.-L."/>
            <person name="Puazo M."/>
            <person name="Qu C."/>
            <person name="Quiroz J."/>
            <person name="Raj R."/>
            <person name="Weissenberger G."/>
            <person name="Xin Y."/>
            <person name="Zou X."/>
            <person name="Han Y."/>
            <person name="Worley K."/>
            <person name="Muzny D."/>
            <person name="Gibbs R."/>
        </authorList>
    </citation>
    <scope>NUCLEOTIDE SEQUENCE</scope>
    <source>
        <strain evidence="1">Sampled in the wild</strain>
    </source>
</reference>
<sequence>MISAMFAKRLDAGYRVACYGIKSMSSSPKVAVVLSGSGVYDGTEIHEACATLSHLTREGAEPICYAPDVKQMHVVDHVKGVQSEGENRNVMVESARIARGNIKPLSELKAANVDAVVFPGGFGAAKNLSDFAVNGDSCKLNSEVNHVLKDFHSAKKPIALCCIAPILAAKAIPGVTITLGKTDDGSGKWPHAGAIEAATKMGAKVEMKHVNEASVDKKNLIVTSPAFMYDGKFHEVYDGIGVMIKTLMGLIKK</sequence>
<evidence type="ECO:0000313" key="2">
    <source>
        <dbReference type="Proteomes" id="UP000792457"/>
    </source>
</evidence>
<evidence type="ECO:0008006" key="3">
    <source>
        <dbReference type="Google" id="ProtNLM"/>
    </source>
</evidence>
<dbReference type="PANTHER" id="PTHR10224">
    <property type="entry name" value="ES1 PROTEIN HOMOLOG, MITOCHONDRIAL"/>
    <property type="match status" value="1"/>
</dbReference>
<accession>A0A8K0P4I5</accession>